<keyword evidence="9" id="KW-1185">Reference proteome</keyword>
<evidence type="ECO:0000256" key="5">
    <source>
        <dbReference type="SAM" id="MobiDB-lite"/>
    </source>
</evidence>
<dbReference type="OrthoDB" id="9809646at2"/>
<protein>
    <submittedName>
        <fullName evidence="8">Methylamine utilisation protein MauE</fullName>
    </submittedName>
</protein>
<feature type="transmembrane region" description="Helical" evidence="6">
    <location>
        <begin position="112"/>
        <end position="131"/>
    </location>
</feature>
<dbReference type="STRING" id="1121442.SAMN02745702_01748"/>
<feature type="transmembrane region" description="Helical" evidence="6">
    <location>
        <begin position="72"/>
        <end position="92"/>
    </location>
</feature>
<feature type="compositionally biased region" description="Basic and acidic residues" evidence="5">
    <location>
        <begin position="263"/>
        <end position="276"/>
    </location>
</feature>
<dbReference type="InterPro" id="IPR009908">
    <property type="entry name" value="Methylamine_util_MauE"/>
</dbReference>
<evidence type="ECO:0000256" key="3">
    <source>
        <dbReference type="ARBA" id="ARBA00022989"/>
    </source>
</evidence>
<keyword evidence="4 6" id="KW-0472">Membrane</keyword>
<dbReference type="RefSeq" id="WP_078685034.1">
    <property type="nucleotide sequence ID" value="NZ_FUYA01000005.1"/>
</dbReference>
<name>A0A1T4W6R2_9BACT</name>
<accession>A0A1T4W6R2</accession>
<dbReference type="AlphaFoldDB" id="A0A1T4W6R2"/>
<evidence type="ECO:0000256" key="6">
    <source>
        <dbReference type="SAM" id="Phobius"/>
    </source>
</evidence>
<reference evidence="8 9" key="1">
    <citation type="submission" date="2017-02" db="EMBL/GenBank/DDBJ databases">
        <authorList>
            <person name="Peterson S.W."/>
        </authorList>
    </citation>
    <scope>NUCLEOTIDE SEQUENCE [LARGE SCALE GENOMIC DNA]</scope>
    <source>
        <strain evidence="8 9">DSM 18034</strain>
    </source>
</reference>
<dbReference type="EMBL" id="FUYA01000005">
    <property type="protein sequence ID" value="SKA72953.1"/>
    <property type="molecule type" value="Genomic_DNA"/>
</dbReference>
<feature type="domain" description="Methylamine utilisation protein MauE" evidence="7">
    <location>
        <begin position="2"/>
        <end position="131"/>
    </location>
</feature>
<comment type="subcellular location">
    <subcellularLocation>
        <location evidence="1">Membrane</location>
        <topology evidence="1">Multi-pass membrane protein</topology>
    </subcellularLocation>
</comment>
<feature type="compositionally biased region" description="Acidic residues" evidence="5">
    <location>
        <begin position="241"/>
        <end position="259"/>
    </location>
</feature>
<dbReference type="UniPathway" id="UPA00895"/>
<feature type="compositionally biased region" description="Basic and acidic residues" evidence="5">
    <location>
        <begin position="197"/>
        <end position="228"/>
    </location>
</feature>
<organism evidence="8 9">
    <name type="scientific">Desulfobaculum bizertense DSM 18034</name>
    <dbReference type="NCBI Taxonomy" id="1121442"/>
    <lineage>
        <taxon>Bacteria</taxon>
        <taxon>Pseudomonadati</taxon>
        <taxon>Thermodesulfobacteriota</taxon>
        <taxon>Desulfovibrionia</taxon>
        <taxon>Desulfovibrionales</taxon>
        <taxon>Desulfovibrionaceae</taxon>
        <taxon>Desulfobaculum</taxon>
    </lineage>
</organism>
<dbReference type="Pfam" id="PF07291">
    <property type="entry name" value="MauE"/>
    <property type="match status" value="1"/>
</dbReference>
<evidence type="ECO:0000313" key="9">
    <source>
        <dbReference type="Proteomes" id="UP000189733"/>
    </source>
</evidence>
<feature type="region of interest" description="Disordered" evidence="5">
    <location>
        <begin position="192"/>
        <end position="276"/>
    </location>
</feature>
<proteinExistence type="predicted"/>
<dbReference type="GO" id="GO:0030416">
    <property type="term" value="P:methylamine metabolic process"/>
    <property type="evidence" value="ECO:0007669"/>
    <property type="project" value="InterPro"/>
</dbReference>
<gene>
    <name evidence="8" type="ORF">SAMN02745702_01748</name>
</gene>
<evidence type="ECO:0000313" key="8">
    <source>
        <dbReference type="EMBL" id="SKA72953.1"/>
    </source>
</evidence>
<evidence type="ECO:0000256" key="1">
    <source>
        <dbReference type="ARBA" id="ARBA00004141"/>
    </source>
</evidence>
<dbReference type="Proteomes" id="UP000189733">
    <property type="component" value="Unassembled WGS sequence"/>
</dbReference>
<sequence>MRTCAAWFSRILGVLFILASVDKILHPEFFAQVIVNYQVIPVAFVNPIAIVLPWLELVCGIALMFRAFRRGAALIVVLMLLTFIGLMWFNVARGLDVSCGCFSVRPDAKGDMIHSVWRDTVLLLMAVVVLWRGFVEQAEAKALALLMEDIRTGRTRPQTADSEVFTVGNFGADEPQPERAGVSAARARWGALGNVPEHSDSTEERRPESLLHDVPDENQDTEKPKEEPEPGAEPIAMPLDPEVEPELEPEVETEAEEESVQTGKEESTKLDSEEKK</sequence>
<keyword evidence="2 6" id="KW-0812">Transmembrane</keyword>
<evidence type="ECO:0000256" key="2">
    <source>
        <dbReference type="ARBA" id="ARBA00022692"/>
    </source>
</evidence>
<evidence type="ECO:0000259" key="7">
    <source>
        <dbReference type="Pfam" id="PF07291"/>
    </source>
</evidence>
<feature type="transmembrane region" description="Helical" evidence="6">
    <location>
        <begin position="43"/>
        <end position="65"/>
    </location>
</feature>
<evidence type="ECO:0000256" key="4">
    <source>
        <dbReference type="ARBA" id="ARBA00023136"/>
    </source>
</evidence>
<keyword evidence="3 6" id="KW-1133">Transmembrane helix</keyword>
<dbReference type="GO" id="GO:0016020">
    <property type="term" value="C:membrane"/>
    <property type="evidence" value="ECO:0007669"/>
    <property type="project" value="UniProtKB-SubCell"/>
</dbReference>